<dbReference type="VEuPathDB" id="FungiDB:FUN_003726"/>
<evidence type="ECO:0000313" key="2">
    <source>
        <dbReference type="Proteomes" id="UP000232688"/>
    </source>
</evidence>
<dbReference type="Proteomes" id="UP000232688">
    <property type="component" value="Unassembled WGS sequence"/>
</dbReference>
<sequence>MAQTAGQLLGQAVPVCQWIPQNTLNTTSTIPAYPRFPDNVREWIGFFRAVRLAGTQFPFPGGQFPGVGATNAIPLRVEDDAKTRLRDNVLSTVGALIPQGAGFVATPAV</sequence>
<evidence type="ECO:0000313" key="1">
    <source>
        <dbReference type="EMBL" id="PKC53016.1"/>
    </source>
</evidence>
<feature type="non-terminal residue" evidence="1">
    <location>
        <position position="109"/>
    </location>
</feature>
<accession>A0A2I1FM48</accession>
<reference evidence="1 2" key="2">
    <citation type="submission" date="2017-10" db="EMBL/GenBank/DDBJ databases">
        <title>Genome analyses suggest a sexual origin of heterokaryosis in a supposedly ancient asexual fungus.</title>
        <authorList>
            <person name="Corradi N."/>
            <person name="Sedzielewska K."/>
            <person name="Noel J."/>
            <person name="Charron P."/>
            <person name="Farinelli L."/>
            <person name="Marton T."/>
            <person name="Kruger M."/>
            <person name="Pelin A."/>
            <person name="Brachmann A."/>
            <person name="Corradi N."/>
        </authorList>
    </citation>
    <scope>NUCLEOTIDE SEQUENCE [LARGE SCALE GENOMIC DNA]</scope>
    <source>
        <strain evidence="1 2">A1</strain>
    </source>
</reference>
<name>A0A2I1FM48_9GLOM</name>
<reference evidence="1 2" key="1">
    <citation type="submission" date="2017-10" db="EMBL/GenBank/DDBJ databases">
        <title>Extensive intraspecific genome diversity in a model arbuscular mycorrhizal fungus.</title>
        <authorList>
            <person name="Chen E.C.H."/>
            <person name="Morin E."/>
            <person name="Baudet D."/>
            <person name="Noel J."/>
            <person name="Ndikumana S."/>
            <person name="Charron P."/>
            <person name="St-Onge C."/>
            <person name="Giorgi J."/>
            <person name="Grigoriev I.V."/>
            <person name="Roux C."/>
            <person name="Martin F.M."/>
            <person name="Corradi N."/>
        </authorList>
    </citation>
    <scope>NUCLEOTIDE SEQUENCE [LARGE SCALE GENOMIC DNA]</scope>
    <source>
        <strain evidence="1 2">A1</strain>
    </source>
</reference>
<dbReference type="OrthoDB" id="2156052at2759"/>
<dbReference type="EMBL" id="LLXH01004797">
    <property type="protein sequence ID" value="PKC53016.1"/>
    <property type="molecule type" value="Genomic_DNA"/>
</dbReference>
<comment type="caution">
    <text evidence="1">The sequence shown here is derived from an EMBL/GenBank/DDBJ whole genome shotgun (WGS) entry which is preliminary data.</text>
</comment>
<dbReference type="AlphaFoldDB" id="A0A2I1FM48"/>
<organism evidence="1 2">
    <name type="scientific">Rhizophagus irregularis</name>
    <dbReference type="NCBI Taxonomy" id="588596"/>
    <lineage>
        <taxon>Eukaryota</taxon>
        <taxon>Fungi</taxon>
        <taxon>Fungi incertae sedis</taxon>
        <taxon>Mucoromycota</taxon>
        <taxon>Glomeromycotina</taxon>
        <taxon>Glomeromycetes</taxon>
        <taxon>Glomerales</taxon>
        <taxon>Glomeraceae</taxon>
        <taxon>Rhizophagus</taxon>
    </lineage>
</organism>
<gene>
    <name evidence="1" type="ORF">RhiirA1_430173</name>
</gene>
<dbReference type="VEuPathDB" id="FungiDB:RhiirA1_430173"/>
<proteinExistence type="predicted"/>
<protein>
    <submittedName>
        <fullName evidence="1">Uncharacterized protein</fullName>
    </submittedName>
</protein>